<feature type="region of interest" description="Disordered" evidence="1">
    <location>
        <begin position="1184"/>
        <end position="1350"/>
    </location>
</feature>
<keyword evidence="3" id="KW-1185">Reference proteome</keyword>
<proteinExistence type="predicted"/>
<organism evidence="2 3">
    <name type="scientific">Blattamonas nauphoetae</name>
    <dbReference type="NCBI Taxonomy" id="2049346"/>
    <lineage>
        <taxon>Eukaryota</taxon>
        <taxon>Metamonada</taxon>
        <taxon>Preaxostyla</taxon>
        <taxon>Oxymonadida</taxon>
        <taxon>Blattamonas</taxon>
    </lineage>
</organism>
<evidence type="ECO:0000313" key="2">
    <source>
        <dbReference type="EMBL" id="KAK2942651.1"/>
    </source>
</evidence>
<accession>A0ABQ9WT32</accession>
<feature type="compositionally biased region" description="Acidic residues" evidence="1">
    <location>
        <begin position="1185"/>
        <end position="1327"/>
    </location>
</feature>
<evidence type="ECO:0000313" key="3">
    <source>
        <dbReference type="Proteomes" id="UP001281761"/>
    </source>
</evidence>
<feature type="compositionally biased region" description="Acidic residues" evidence="1">
    <location>
        <begin position="372"/>
        <end position="384"/>
    </location>
</feature>
<feature type="region of interest" description="Disordered" evidence="1">
    <location>
        <begin position="838"/>
        <end position="865"/>
    </location>
</feature>
<evidence type="ECO:0000256" key="1">
    <source>
        <dbReference type="SAM" id="MobiDB-lite"/>
    </source>
</evidence>
<gene>
    <name evidence="2" type="ORF">BLNAU_22435</name>
</gene>
<feature type="compositionally biased region" description="Basic and acidic residues" evidence="1">
    <location>
        <begin position="324"/>
        <end position="337"/>
    </location>
</feature>
<dbReference type="PANTHER" id="PTHR21713">
    <property type="entry name" value="NASCENT POLYPEPTIDE ASSOCIATED COMPLEX ALPHA SUBUNIT-RELATED"/>
    <property type="match status" value="1"/>
</dbReference>
<feature type="compositionally biased region" description="Low complexity" evidence="1">
    <location>
        <begin position="840"/>
        <end position="852"/>
    </location>
</feature>
<dbReference type="Proteomes" id="UP001281761">
    <property type="component" value="Unassembled WGS sequence"/>
</dbReference>
<dbReference type="InterPro" id="IPR016641">
    <property type="entry name" value="EGD2/NACA0like"/>
</dbReference>
<feature type="compositionally biased region" description="Polar residues" evidence="1">
    <location>
        <begin position="1335"/>
        <end position="1350"/>
    </location>
</feature>
<comment type="caution">
    <text evidence="2">The sequence shown here is derived from an EMBL/GenBank/DDBJ whole genome shotgun (WGS) entry which is preliminary data.</text>
</comment>
<feature type="compositionally biased region" description="Basic and acidic residues" evidence="1">
    <location>
        <begin position="853"/>
        <end position="865"/>
    </location>
</feature>
<feature type="region of interest" description="Disordered" evidence="1">
    <location>
        <begin position="307"/>
        <end position="386"/>
    </location>
</feature>
<feature type="compositionally biased region" description="Acidic residues" evidence="1">
    <location>
        <begin position="338"/>
        <end position="365"/>
    </location>
</feature>
<dbReference type="EMBL" id="JARBJD010000392">
    <property type="protein sequence ID" value="KAK2942651.1"/>
    <property type="molecule type" value="Genomic_DNA"/>
</dbReference>
<reference evidence="2 3" key="1">
    <citation type="journal article" date="2022" name="bioRxiv">
        <title>Genomics of Preaxostyla Flagellates Illuminates Evolutionary Transitions and the Path Towards Mitochondrial Loss.</title>
        <authorList>
            <person name="Novak L.V.F."/>
            <person name="Treitli S.C."/>
            <person name="Pyrih J."/>
            <person name="Halakuc P."/>
            <person name="Pipaliya S.V."/>
            <person name="Vacek V."/>
            <person name="Brzon O."/>
            <person name="Soukal P."/>
            <person name="Eme L."/>
            <person name="Dacks J.B."/>
            <person name="Karnkowska A."/>
            <person name="Elias M."/>
            <person name="Hampl V."/>
        </authorList>
    </citation>
    <scope>NUCLEOTIDE SEQUENCE [LARGE SCALE GENOMIC DNA]</scope>
    <source>
        <strain evidence="2">NAU3</strain>
        <tissue evidence="2">Gut</tissue>
    </source>
</reference>
<name>A0ABQ9WT32_9EUKA</name>
<sequence length="1849" mass="210137">MFFFENVREECNDELGPDLAAGSNGKELQQTYPAEPTRRIQVMIDSCVGVLKQSDFLDFDSKLTNKELSDLSHLLYQSFPTMKGNPNDTNPLKQYLFRSSTFSLFGHVIFNSQTFIDSETKVTLDFKHPILHVITGTPGMGKSASRFPFITLLMSFGVESATTTKVGEQVYVFKRKKKKLRTGTTKICMDDSDGGLSDCYTPSYLYTYDVFVFKEHGTAKKETKKVFSEKAYDPNVADLSDPKALPTGWTHLGNVFVPSVDHFPYFLRLLVDNQRKTLKKQRTLKVDVNILRESTVARGSLLSPECFLIPGSPIQKEEKDEEEEHTKEEVEEEHTKEEVEEEEDEEEEDEEEEYTEEYTEEEDEEEKHTEEEDKEEVEEEEEEPAIGIYVKEPMILLKGSVIKENSVLAKGSSLCTLTVVNRLENTKWHVVDDLTFSDGLGLEPDTNYVLFTSPKGSRWKKVNTTPKTHKCYTVEYFVPKYKPQEQAALLNTLGEQTITPEHVEEAIQGVELFSFIPRFVLHSDSAMTAITQFTSAKTLTNINPKDLFTDIVSHKMVHFSCPQYDCHNWYTEFATELARWIALRTFNTTMKKEYIKTLKSMSPSAEFNQQRGALFHSFVSDAILGGFHLTSPKRLLSSTKQPPPEALPKDVGLPQPIGESYVYLRNSESMRKASLPDIKKIPVEKLENFDQKWEIFFSSPMIPCDVSSATLIFRGDNVTKDSRTFISHGIQMQRPRVRNESAAKCFTFYLKPLGGNNAGFDSVLLFFKVHKERDGLKIDDLCVMFIQSTLAKEHPISDTGANLMFLWLALLCAVYGLNQQHIHPFFFFLEAAGSQETEQEQGQVTEQKQGQVTDREQGQGTAREQRHIQRITFDPVFVFNLLTPSADSDDIQSEVKGIDLGFPQVKGRIPISRKTLDEFDMLDVVMVGVEKQIEPPYYVKPTPNEQEQATLRFEVSHTRPIPNIFTYFPRRPNGPRPSQLFVETRKDVTFGHEDAKNIVKKEFKNPTSHLLTSVRLIRVWGDKQRIGFGKNKRNKVLSMGVQHPPHRDLHLLWEKKIIPLAQIHLPMNIFPKQTLSLGTRKILTPFEIRGILSLIGKKHRKKRKPMIKHWINEGQPLTQADSEPILSDEGAFSLLVDSNLRSLGTRIPTLRSLNMYELQSLVSFVSGTLTLISDTLRKCECLLESQDESSEDESDESEDDSDKSEDESDESEDDSDESDDDSDKSEDESDESEDDSDKSEDESDESEGGSDESEGGSDESEGGSDESEGGSDESEGGSDESEGGSDESEGGSDESEGGSDESEGGSDESEGGSDESEGGSDESEGGSDDSKNKIQSEAATSTVLTGDGTTITDSMVSHQVEPRQLNEMKKCLKTSLSVASRHLKHVLEHKLLGTRTNVSDADVKIVVEGMKTNPLLPWWCRRHIIPFVTVVPDDCKKLVKRLTKKDKKLKRKDREICITVLLIHAPIEESEKKRLIALINKHFQETDQRTLTSLINQNSLSQKGVNKWNNALTCLEEIETLDSPEKKKALDELPRSVLIDYLQKPRGMRGDKSTILPLIEQAQLPEKDKDTLLSLVDGKPRFTFSRRKEIATLCCPTFPSESEDSLVKTIGVSKLDETNKKILKNYVTARESADDDEIKRLMKLIKKDKVLKQKPEDLSTFLDRSKIVCESDRSLVRLCCFAQLFNTKDDLDDLFNLLHKRSSDKELNEYIQMEIERFRECLHDKQMHLFKRLKGAKLSWKDLAALLCWKPMNRQVWESQTMRKGGERTKNGKEAGLIFPQEICEHPERVVDVRRICQTAEECEGKSRNIEFNGRLDNFKGGFREIQKKKYKFREGIHWEQFNDREDSG</sequence>
<protein>
    <submittedName>
        <fullName evidence="2">Uncharacterized protein</fullName>
    </submittedName>
</protein>